<sequence length="225" mass="26166">MIKSYAKVNINLKVKRKYNEFHKIHSLFTIVEDFYDEIEIEESTEYKDTLFCNVKELEKENFIFKVLKILREENIINSFYKIRVQKNIPIGSGLGGGSSNAIAVAKHFTNNKKILKKIAEKIGMDCYFFIKGYKTAIVKGYGEKVKKTKKEVKIKFKDLIITGVNCNTKEVYEKFDEIEAWKNKYESNMLEIPALKLYPELIEYREMGQMSGSGSTFIKKTSLSK</sequence>
<keyword evidence="7" id="KW-1185">Reference proteome</keyword>
<evidence type="ECO:0000313" key="6">
    <source>
        <dbReference type="EMBL" id="AUM63051.1"/>
    </source>
</evidence>
<evidence type="ECO:0000256" key="2">
    <source>
        <dbReference type="ARBA" id="ARBA00022741"/>
    </source>
</evidence>
<evidence type="ECO:0000256" key="1">
    <source>
        <dbReference type="ARBA" id="ARBA00022679"/>
    </source>
</evidence>
<dbReference type="SUPFAM" id="SSF54211">
    <property type="entry name" value="Ribosomal protein S5 domain 2-like"/>
    <property type="match status" value="1"/>
</dbReference>
<dbReference type="RefSeq" id="WP_101781084.1">
    <property type="nucleotide sequence ID" value="NZ_CP025543.1"/>
</dbReference>
<evidence type="ECO:0000256" key="4">
    <source>
        <dbReference type="ARBA" id="ARBA00022840"/>
    </source>
</evidence>
<evidence type="ECO:0000313" key="7">
    <source>
        <dbReference type="Proteomes" id="UP000234790"/>
    </source>
</evidence>
<dbReference type="OrthoDB" id="389264at2"/>
<dbReference type="EMBL" id="CP025543">
    <property type="protein sequence ID" value="AUM63051.1"/>
    <property type="molecule type" value="Genomic_DNA"/>
</dbReference>
<gene>
    <name evidence="6" type="primary">ispE</name>
    <name evidence="6" type="ORF">SMONO_v1c08020</name>
</gene>
<evidence type="ECO:0000259" key="5">
    <source>
        <dbReference type="Pfam" id="PF00288"/>
    </source>
</evidence>
<dbReference type="InterPro" id="IPR020568">
    <property type="entry name" value="Ribosomal_Su5_D2-typ_SF"/>
</dbReference>
<dbReference type="SUPFAM" id="SSF55060">
    <property type="entry name" value="GHMP Kinase, C-terminal domain"/>
    <property type="match status" value="1"/>
</dbReference>
<dbReference type="Proteomes" id="UP000234790">
    <property type="component" value="Chromosome"/>
</dbReference>
<dbReference type="InterPro" id="IPR006204">
    <property type="entry name" value="GHMP_kinase_N_dom"/>
</dbReference>
<proteinExistence type="predicted"/>
<dbReference type="Pfam" id="PF00288">
    <property type="entry name" value="GHMP_kinases_N"/>
    <property type="match status" value="1"/>
</dbReference>
<dbReference type="InterPro" id="IPR014721">
    <property type="entry name" value="Ribsml_uS5_D2-typ_fold_subgr"/>
</dbReference>
<evidence type="ECO:0000256" key="3">
    <source>
        <dbReference type="ARBA" id="ARBA00022777"/>
    </source>
</evidence>
<dbReference type="Gene3D" id="3.30.230.10">
    <property type="match status" value="1"/>
</dbReference>
<keyword evidence="2" id="KW-0547">Nucleotide-binding</keyword>
<dbReference type="PANTHER" id="PTHR43527">
    <property type="entry name" value="4-DIPHOSPHOCYTIDYL-2-C-METHYL-D-ERYTHRITOL KINASE, CHLOROPLASTIC"/>
    <property type="match status" value="1"/>
</dbReference>
<dbReference type="AlphaFoldDB" id="A0A2K9LVV5"/>
<keyword evidence="3 6" id="KW-0418">Kinase</keyword>
<name>A0A2K9LVV5_SPISQ</name>
<dbReference type="GO" id="GO:0005524">
    <property type="term" value="F:ATP binding"/>
    <property type="evidence" value="ECO:0007669"/>
    <property type="project" value="UniProtKB-KW"/>
</dbReference>
<organism evidence="6 7">
    <name type="scientific">Spiroplasma monobiae MQ-1</name>
    <dbReference type="NCBI Taxonomy" id="1336748"/>
    <lineage>
        <taxon>Bacteria</taxon>
        <taxon>Bacillati</taxon>
        <taxon>Mycoplasmatota</taxon>
        <taxon>Mollicutes</taxon>
        <taxon>Entomoplasmatales</taxon>
        <taxon>Spiroplasmataceae</taxon>
        <taxon>Spiroplasma</taxon>
    </lineage>
</organism>
<dbReference type="PANTHER" id="PTHR43527:SF2">
    <property type="entry name" value="4-DIPHOSPHOCYTIDYL-2-C-METHYL-D-ERYTHRITOL KINASE, CHLOROPLASTIC"/>
    <property type="match status" value="1"/>
</dbReference>
<accession>A0A2K9LVV5</accession>
<keyword evidence="1" id="KW-0808">Transferase</keyword>
<reference evidence="6 7" key="1">
    <citation type="submission" date="2017-12" db="EMBL/GenBank/DDBJ databases">
        <title>Complete genome sequence of Spiroplasma monobiae MQ-1 (ATCC 33825).</title>
        <authorList>
            <person name="Tsai Y.-M."/>
            <person name="Lo W.-S."/>
            <person name="Wu P.-S."/>
            <person name="Cho S.-T."/>
            <person name="Kuo C.-H."/>
        </authorList>
    </citation>
    <scope>NUCLEOTIDE SEQUENCE [LARGE SCALE GENOMIC DNA]</scope>
    <source>
        <strain evidence="6 7">MQ-1</strain>
    </source>
</reference>
<feature type="domain" description="GHMP kinase N-terminal" evidence="5">
    <location>
        <begin position="61"/>
        <end position="132"/>
    </location>
</feature>
<dbReference type="InterPro" id="IPR036554">
    <property type="entry name" value="GHMP_kinase_C_sf"/>
</dbReference>
<dbReference type="KEGG" id="smoo:SMONO_v1c08020"/>
<protein>
    <submittedName>
        <fullName evidence="6">4-diphosphocytidyl-2-C-methyl-D-erythritol kinase</fullName>
    </submittedName>
</protein>
<dbReference type="GO" id="GO:0050515">
    <property type="term" value="F:4-(cytidine 5'-diphospho)-2-C-methyl-D-erythritol kinase activity"/>
    <property type="evidence" value="ECO:0007669"/>
    <property type="project" value="TreeGrafter"/>
</dbReference>
<keyword evidence="4" id="KW-0067">ATP-binding</keyword>